<dbReference type="InterPro" id="IPR010359">
    <property type="entry name" value="IrrE_HExxH"/>
</dbReference>
<reference evidence="2 3" key="1">
    <citation type="submission" date="2019-08" db="EMBL/GenBank/DDBJ databases">
        <title>Deep-cultivation of Planctomycetes and their phenomic and genomic characterization uncovers novel biology.</title>
        <authorList>
            <person name="Wiegand S."/>
            <person name="Jogler M."/>
            <person name="Boedeker C."/>
            <person name="Pinto D."/>
            <person name="Vollmers J."/>
            <person name="Rivas-Marin E."/>
            <person name="Kohn T."/>
            <person name="Peeters S.H."/>
            <person name="Heuer A."/>
            <person name="Rast P."/>
            <person name="Oberbeckmann S."/>
            <person name="Bunk B."/>
            <person name="Jeske O."/>
            <person name="Meyerdierks A."/>
            <person name="Storesund J.E."/>
            <person name="Kallscheuer N."/>
            <person name="Luecker S."/>
            <person name="Lage O.M."/>
            <person name="Pohl T."/>
            <person name="Merkel B.J."/>
            <person name="Hornburger P."/>
            <person name="Mueller R.-W."/>
            <person name="Bruemmer F."/>
            <person name="Labrenz M."/>
            <person name="Spormann A.M."/>
            <person name="Op Den Camp H."/>
            <person name="Overmann J."/>
            <person name="Amann R."/>
            <person name="Jetten M.S.M."/>
            <person name="Mascher T."/>
            <person name="Medema M.H."/>
            <person name="Devos D.P."/>
            <person name="Kaster A.-K."/>
            <person name="Ovreas L."/>
            <person name="Rohde M."/>
            <person name="Galperin M.Y."/>
            <person name="Jogler C."/>
        </authorList>
    </citation>
    <scope>NUCLEOTIDE SEQUENCE [LARGE SCALE GENOMIC DNA]</scope>
    <source>
        <strain evidence="2 3">LF1</strain>
    </source>
</reference>
<feature type="domain" description="IrrE N-terminal-like" evidence="1">
    <location>
        <begin position="165"/>
        <end position="292"/>
    </location>
</feature>
<dbReference type="Proteomes" id="UP000322699">
    <property type="component" value="Unassembled WGS sequence"/>
</dbReference>
<evidence type="ECO:0000259" key="1">
    <source>
        <dbReference type="Pfam" id="PF06114"/>
    </source>
</evidence>
<dbReference type="AlphaFoldDB" id="A0A5B1CB44"/>
<dbReference type="PANTHER" id="PTHR43236">
    <property type="entry name" value="ANTITOXIN HIGA1"/>
    <property type="match status" value="1"/>
</dbReference>
<evidence type="ECO:0000313" key="2">
    <source>
        <dbReference type="EMBL" id="KAA1258378.1"/>
    </source>
</evidence>
<gene>
    <name evidence="2" type="ORF">LF1_08970</name>
</gene>
<name>A0A5B1CB44_9BACT</name>
<keyword evidence="3" id="KW-1185">Reference proteome</keyword>
<proteinExistence type="predicted"/>
<accession>A0A5B1CB44</accession>
<protein>
    <recommendedName>
        <fullName evidence="1">IrrE N-terminal-like domain-containing protein</fullName>
    </recommendedName>
</protein>
<dbReference type="OrthoDB" id="9796786at2"/>
<comment type="caution">
    <text evidence="2">The sequence shown here is derived from an EMBL/GenBank/DDBJ whole genome shotgun (WGS) entry which is preliminary data.</text>
</comment>
<dbReference type="EMBL" id="VRLW01000001">
    <property type="protein sequence ID" value="KAA1258378.1"/>
    <property type="molecule type" value="Genomic_DNA"/>
</dbReference>
<dbReference type="InterPro" id="IPR052345">
    <property type="entry name" value="Rad_response_metalloprotease"/>
</dbReference>
<dbReference type="Pfam" id="PF06114">
    <property type="entry name" value="Peptidase_M78"/>
    <property type="match status" value="1"/>
</dbReference>
<evidence type="ECO:0000313" key="3">
    <source>
        <dbReference type="Proteomes" id="UP000322699"/>
    </source>
</evidence>
<organism evidence="2 3">
    <name type="scientific">Rubripirellula obstinata</name>
    <dbReference type="NCBI Taxonomy" id="406547"/>
    <lineage>
        <taxon>Bacteria</taxon>
        <taxon>Pseudomonadati</taxon>
        <taxon>Planctomycetota</taxon>
        <taxon>Planctomycetia</taxon>
        <taxon>Pirellulales</taxon>
        <taxon>Pirellulaceae</taxon>
        <taxon>Rubripirellula</taxon>
    </lineage>
</organism>
<dbReference type="Gene3D" id="1.10.10.2910">
    <property type="match status" value="1"/>
</dbReference>
<dbReference type="RefSeq" id="WP_068261693.1">
    <property type="nucleotide sequence ID" value="NZ_LWSK01000027.1"/>
</dbReference>
<dbReference type="PANTHER" id="PTHR43236:SF2">
    <property type="entry name" value="BLL0069 PROTEIN"/>
    <property type="match status" value="1"/>
</dbReference>
<sequence>MPNYVEVEPRILEWAVERSGLLADDFRQPVGDWIAGNMQPTYRKLEDFAKKARVPFAYLFLTEPPEETLPVPDYRTRDDEGVRRPSPDLIETIFEMEDRQVWMREYLLENGVEKLPFVGQFTVQDDVPDIVQSIRRYLKWDTDWTRGLSGSEDALRRLRGLIEEAGILIFINGVVGNDPTRSLAPDEFQGFVLIDDFAPLVFVNGADVKAAQLFTVAHEIAHVWLGQGAIFDEDNLFDPTDELEIKCNKIAAELLVPAERFTSLWRDQPLEDAFGSLSREFNVSPIVIGRRALELGLVNQRVFFRFYNDYMERLPAKKKSSGGNFYLNQNTRLGGRFGRAVVTAVREGRLSYTDAYSLTRMRGKTFDRYSKNLLQGGSE</sequence>